<dbReference type="OrthoDB" id="9805176at2"/>
<accession>A0A344PMZ1</accession>
<reference evidence="3" key="1">
    <citation type="submission" date="2018-07" db="EMBL/GenBank/DDBJ databases">
        <title>Genome sequencing of Paracoccus sp. SC2-6.</title>
        <authorList>
            <person name="Heo J."/>
            <person name="Kim S.-J."/>
            <person name="Kwon S.-W."/>
        </authorList>
    </citation>
    <scope>NUCLEOTIDE SEQUENCE [LARGE SCALE GENOMIC DNA]</scope>
    <source>
        <strain evidence="3">SC2-6</strain>
    </source>
</reference>
<dbReference type="InterPro" id="IPR026002">
    <property type="entry name" value="ATC_hydrolase-like"/>
</dbReference>
<dbReference type="RefSeq" id="WP_114077063.1">
    <property type="nucleotide sequence ID" value="NZ_CP030918.1"/>
</dbReference>
<dbReference type="Proteomes" id="UP000252023">
    <property type="component" value="Chromosome"/>
</dbReference>
<protein>
    <submittedName>
        <fullName evidence="2">2-amino-thiazoline-4-carboxylic acid hydrolase</fullName>
    </submittedName>
</protein>
<evidence type="ECO:0000313" key="2">
    <source>
        <dbReference type="EMBL" id="AXC50746.1"/>
    </source>
</evidence>
<evidence type="ECO:0000313" key="3">
    <source>
        <dbReference type="Proteomes" id="UP000252023"/>
    </source>
</evidence>
<name>A0A344PMZ1_9RHOB</name>
<gene>
    <name evidence="2" type="ORF">DRW48_14615</name>
</gene>
<keyword evidence="3" id="KW-1185">Reference proteome</keyword>
<dbReference type="KEGG" id="pars:DRW48_14615"/>
<keyword evidence="2" id="KW-0378">Hydrolase</keyword>
<dbReference type="AlphaFoldDB" id="A0A344PMZ1"/>
<feature type="region of interest" description="Disordered" evidence="1">
    <location>
        <begin position="155"/>
        <end position="177"/>
    </location>
</feature>
<evidence type="ECO:0000256" key="1">
    <source>
        <dbReference type="SAM" id="MobiDB-lite"/>
    </source>
</evidence>
<dbReference type="Pfam" id="PF14196">
    <property type="entry name" value="ATC_hydrolase"/>
    <property type="match status" value="1"/>
</dbReference>
<organism evidence="2 3">
    <name type="scientific">Paracoccus suum</name>
    <dbReference type="NCBI Taxonomy" id="2259340"/>
    <lineage>
        <taxon>Bacteria</taxon>
        <taxon>Pseudomonadati</taxon>
        <taxon>Pseudomonadota</taxon>
        <taxon>Alphaproteobacteria</taxon>
        <taxon>Rhodobacterales</taxon>
        <taxon>Paracoccaceae</taxon>
        <taxon>Paracoccus</taxon>
    </lineage>
</organism>
<dbReference type="EMBL" id="CP030918">
    <property type="protein sequence ID" value="AXC50746.1"/>
    <property type="molecule type" value="Genomic_DNA"/>
</dbReference>
<proteinExistence type="predicted"/>
<sequence>MTEELPILERRRIEAEILKWVHKTIEERSGRAEANAVVGEAVSRAAIAHGKTMSERFGGTPDLDDFLEILPNWTKGGALEIEMLHASPEQLEFDVVRCRYAEMYRQMGLGDIGALLSCNRDGDFCIGFNPDMKLDRPHTIMAGDDHCDFRYRMASGSGDAGAPPSAPVSPVDDESAR</sequence>
<dbReference type="GO" id="GO:0016787">
    <property type="term" value="F:hydrolase activity"/>
    <property type="evidence" value="ECO:0007669"/>
    <property type="project" value="UniProtKB-KW"/>
</dbReference>